<evidence type="ECO:0000256" key="1">
    <source>
        <dbReference type="SAM" id="Phobius"/>
    </source>
</evidence>
<protein>
    <submittedName>
        <fullName evidence="3">PEP-CTERM sorting domain-containing protein</fullName>
    </submittedName>
</protein>
<evidence type="ECO:0000313" key="4">
    <source>
        <dbReference type="Proteomes" id="UP000566711"/>
    </source>
</evidence>
<keyword evidence="1" id="KW-0472">Membrane</keyword>
<evidence type="ECO:0000313" key="3">
    <source>
        <dbReference type="EMBL" id="MBA5608196.1"/>
    </source>
</evidence>
<gene>
    <name evidence="3" type="ORF">H3H36_22865</name>
</gene>
<proteinExistence type="predicted"/>
<keyword evidence="4" id="KW-1185">Reference proteome</keyword>
<comment type="caution">
    <text evidence="3">The sequence shown here is derived from an EMBL/GenBank/DDBJ whole genome shotgun (WGS) entry which is preliminary data.</text>
</comment>
<sequence>MSRPAMRVAAQWLSSSVRHCQTVVFAGDSRNTCYGAALDNISVMAAVPEPGTYAMLFAGMVLLGVVARRKRK</sequence>
<dbReference type="EMBL" id="JACEZS010000026">
    <property type="protein sequence ID" value="MBA5608196.1"/>
    <property type="molecule type" value="Genomic_DNA"/>
</dbReference>
<organism evidence="3 4">
    <name type="scientific">Rugamonas fusca</name>
    <dbReference type="NCBI Taxonomy" id="2758568"/>
    <lineage>
        <taxon>Bacteria</taxon>
        <taxon>Pseudomonadati</taxon>
        <taxon>Pseudomonadota</taxon>
        <taxon>Betaproteobacteria</taxon>
        <taxon>Burkholderiales</taxon>
        <taxon>Oxalobacteraceae</taxon>
        <taxon>Telluria group</taxon>
        <taxon>Rugamonas</taxon>
    </lineage>
</organism>
<dbReference type="AlphaFoldDB" id="A0A7W2I957"/>
<name>A0A7W2I957_9BURK</name>
<evidence type="ECO:0000259" key="2">
    <source>
        <dbReference type="Pfam" id="PF07589"/>
    </source>
</evidence>
<accession>A0A7W2I957</accession>
<keyword evidence="1" id="KW-1133">Transmembrane helix</keyword>
<dbReference type="Proteomes" id="UP000566711">
    <property type="component" value="Unassembled WGS sequence"/>
</dbReference>
<feature type="transmembrane region" description="Helical" evidence="1">
    <location>
        <begin position="50"/>
        <end position="67"/>
    </location>
</feature>
<dbReference type="InterPro" id="IPR013424">
    <property type="entry name" value="Ice-binding_C"/>
</dbReference>
<dbReference type="NCBIfam" id="TIGR02595">
    <property type="entry name" value="PEP_CTERM"/>
    <property type="match status" value="1"/>
</dbReference>
<dbReference type="Pfam" id="PF07589">
    <property type="entry name" value="PEP-CTERM"/>
    <property type="match status" value="1"/>
</dbReference>
<keyword evidence="1" id="KW-0812">Transmembrane</keyword>
<feature type="domain" description="Ice-binding protein C-terminal" evidence="2">
    <location>
        <begin position="46"/>
        <end position="70"/>
    </location>
</feature>
<reference evidence="3 4" key="1">
    <citation type="submission" date="2020-07" db="EMBL/GenBank/DDBJ databases">
        <title>Novel species isolated from subtropical streams in China.</title>
        <authorList>
            <person name="Lu H."/>
        </authorList>
    </citation>
    <scope>NUCLEOTIDE SEQUENCE [LARGE SCALE GENOMIC DNA]</scope>
    <source>
        <strain evidence="3 4">FT3S</strain>
    </source>
</reference>